<protein>
    <submittedName>
        <fullName evidence="1">Uncharacterized protein</fullName>
    </submittedName>
</protein>
<gene>
    <name evidence="1" type="ORF">HOLleu_19505</name>
</gene>
<evidence type="ECO:0000313" key="2">
    <source>
        <dbReference type="Proteomes" id="UP001152320"/>
    </source>
</evidence>
<accession>A0A9Q1BZY4</accession>
<reference evidence="1" key="1">
    <citation type="submission" date="2021-10" db="EMBL/GenBank/DDBJ databases">
        <title>Tropical sea cucumber genome reveals ecological adaptation and Cuvierian tubules defense mechanism.</title>
        <authorList>
            <person name="Chen T."/>
        </authorList>
    </citation>
    <scope>NUCLEOTIDE SEQUENCE</scope>
    <source>
        <strain evidence="1">Nanhai2018</strain>
        <tissue evidence="1">Muscle</tissue>
    </source>
</reference>
<comment type="caution">
    <text evidence="1">The sequence shown here is derived from an EMBL/GenBank/DDBJ whole genome shotgun (WGS) entry which is preliminary data.</text>
</comment>
<proteinExistence type="predicted"/>
<sequence>MQLWDERGFIPQLHAAFKSSKLLIYGLNFNNINDTVTFKIMFRDVTYVPLELSGLEMLSSASAQQTPLLAHVPVRELVKIQMAVIKVAP</sequence>
<dbReference type="AlphaFoldDB" id="A0A9Q1BZY4"/>
<evidence type="ECO:0000313" key="1">
    <source>
        <dbReference type="EMBL" id="KAJ8035738.1"/>
    </source>
</evidence>
<name>A0A9Q1BZY4_HOLLE</name>
<dbReference type="EMBL" id="JAIZAY010000009">
    <property type="protein sequence ID" value="KAJ8035738.1"/>
    <property type="molecule type" value="Genomic_DNA"/>
</dbReference>
<organism evidence="1 2">
    <name type="scientific">Holothuria leucospilota</name>
    <name type="common">Black long sea cucumber</name>
    <name type="synonym">Mertensiothuria leucospilota</name>
    <dbReference type="NCBI Taxonomy" id="206669"/>
    <lineage>
        <taxon>Eukaryota</taxon>
        <taxon>Metazoa</taxon>
        <taxon>Echinodermata</taxon>
        <taxon>Eleutherozoa</taxon>
        <taxon>Echinozoa</taxon>
        <taxon>Holothuroidea</taxon>
        <taxon>Aspidochirotacea</taxon>
        <taxon>Aspidochirotida</taxon>
        <taxon>Holothuriidae</taxon>
        <taxon>Holothuria</taxon>
    </lineage>
</organism>
<keyword evidence="2" id="KW-1185">Reference proteome</keyword>
<dbReference type="Proteomes" id="UP001152320">
    <property type="component" value="Chromosome 9"/>
</dbReference>